<accession>A0A7K8R7W3</accession>
<dbReference type="Pfam" id="PF01390">
    <property type="entry name" value="SEA"/>
    <property type="match status" value="1"/>
</dbReference>
<gene>
    <name evidence="3" type="primary">Muc1</name>
    <name evidence="3" type="ORF">SMICAP_R14992</name>
</gene>
<keyword evidence="4" id="KW-1185">Reference proteome</keyword>
<feature type="non-terminal residue" evidence="3">
    <location>
        <position position="1"/>
    </location>
</feature>
<feature type="compositionally biased region" description="Low complexity" evidence="1">
    <location>
        <begin position="1"/>
        <end position="19"/>
    </location>
</feature>
<feature type="compositionally biased region" description="Polar residues" evidence="1">
    <location>
        <begin position="51"/>
        <end position="68"/>
    </location>
</feature>
<feature type="domain" description="SEA" evidence="2">
    <location>
        <begin position="164"/>
        <end position="268"/>
    </location>
</feature>
<dbReference type="AlphaFoldDB" id="A0A7K8R7W3"/>
<protein>
    <submittedName>
        <fullName evidence="3">MUC1 protein</fullName>
    </submittedName>
</protein>
<evidence type="ECO:0000256" key="1">
    <source>
        <dbReference type="SAM" id="MobiDB-lite"/>
    </source>
</evidence>
<dbReference type="SUPFAM" id="SSF82671">
    <property type="entry name" value="SEA domain"/>
    <property type="match status" value="1"/>
</dbReference>
<feature type="compositionally biased region" description="Low complexity" evidence="1">
    <location>
        <begin position="109"/>
        <end position="121"/>
    </location>
</feature>
<dbReference type="InterPro" id="IPR000082">
    <property type="entry name" value="SEA_dom"/>
</dbReference>
<sequence length="268" mass="28287">MEMETTDTTATEMTTETTTSILTAAPNFPFPKSTGGSRSQSSAVPHATVFPGTNTTDFQSSNHSTSNGSVVPVPSSPAIFHPNATSNSSNWGPHFGTNSSSAAPTTVDGGNSSTKGNGSTSAQVPPTQTTSVTAEGSTAHRQTPTWGGPNPSKATAQLPAAVQLLLRVPLSFRILNRSFNESLRDPTSEEYRRLSHTVLDMFEHVFGCAGCMGTQTYKGCSDLRYSQGSVEVQSTLVFGNGSDTVTPDATEQRLRKSLDQKGFIMGLQ</sequence>
<dbReference type="PROSITE" id="PS50024">
    <property type="entry name" value="SEA"/>
    <property type="match status" value="1"/>
</dbReference>
<feature type="compositionally biased region" description="Polar residues" evidence="1">
    <location>
        <begin position="34"/>
        <end position="43"/>
    </location>
</feature>
<organism evidence="3 4">
    <name type="scientific">Smithornis capensis</name>
    <dbReference type="NCBI Taxonomy" id="363769"/>
    <lineage>
        <taxon>Eukaryota</taxon>
        <taxon>Metazoa</taxon>
        <taxon>Chordata</taxon>
        <taxon>Craniata</taxon>
        <taxon>Vertebrata</taxon>
        <taxon>Euteleostomi</taxon>
        <taxon>Archelosauria</taxon>
        <taxon>Archosauria</taxon>
        <taxon>Dinosauria</taxon>
        <taxon>Saurischia</taxon>
        <taxon>Theropoda</taxon>
        <taxon>Coelurosauria</taxon>
        <taxon>Aves</taxon>
        <taxon>Neognathae</taxon>
        <taxon>Neoaves</taxon>
        <taxon>Telluraves</taxon>
        <taxon>Australaves</taxon>
        <taxon>Passeriformes</taxon>
        <taxon>Eurylaimidae</taxon>
        <taxon>Smithornis</taxon>
    </lineage>
</organism>
<dbReference type="InterPro" id="IPR036364">
    <property type="entry name" value="SEA_dom_sf"/>
</dbReference>
<name>A0A7K8R7W3_9PASS</name>
<dbReference type="EMBL" id="VWYW01002341">
    <property type="protein sequence ID" value="NXF13973.1"/>
    <property type="molecule type" value="Genomic_DNA"/>
</dbReference>
<feature type="non-terminal residue" evidence="3">
    <location>
        <position position="268"/>
    </location>
</feature>
<evidence type="ECO:0000313" key="3">
    <source>
        <dbReference type="EMBL" id="NXF13973.1"/>
    </source>
</evidence>
<evidence type="ECO:0000313" key="4">
    <source>
        <dbReference type="Proteomes" id="UP000567624"/>
    </source>
</evidence>
<feature type="compositionally biased region" description="Polar residues" evidence="1">
    <location>
        <begin position="122"/>
        <end position="145"/>
    </location>
</feature>
<comment type="caution">
    <text evidence="3">The sequence shown here is derived from an EMBL/GenBank/DDBJ whole genome shotgun (WGS) entry which is preliminary data.</text>
</comment>
<evidence type="ECO:0000259" key="2">
    <source>
        <dbReference type="PROSITE" id="PS50024"/>
    </source>
</evidence>
<dbReference type="Gene3D" id="3.30.70.960">
    <property type="entry name" value="SEA domain"/>
    <property type="match status" value="1"/>
</dbReference>
<dbReference type="Proteomes" id="UP000567624">
    <property type="component" value="Unassembled WGS sequence"/>
</dbReference>
<reference evidence="3 4" key="1">
    <citation type="submission" date="2019-09" db="EMBL/GenBank/DDBJ databases">
        <title>Bird 10,000 Genomes (B10K) Project - Family phase.</title>
        <authorList>
            <person name="Zhang G."/>
        </authorList>
    </citation>
    <scope>NUCLEOTIDE SEQUENCE [LARGE SCALE GENOMIC DNA]</scope>
    <source>
        <strain evidence="3">B10K-CU-031-20</strain>
    </source>
</reference>
<feature type="compositionally biased region" description="Polar residues" evidence="1">
    <location>
        <begin position="83"/>
        <end position="104"/>
    </location>
</feature>
<proteinExistence type="predicted"/>
<feature type="region of interest" description="Disordered" evidence="1">
    <location>
        <begin position="1"/>
        <end position="154"/>
    </location>
</feature>